<feature type="region of interest" description="Disordered" evidence="8">
    <location>
        <begin position="620"/>
        <end position="671"/>
    </location>
</feature>
<dbReference type="CDD" id="cd00067">
    <property type="entry name" value="GAL4"/>
    <property type="match status" value="1"/>
</dbReference>
<dbReference type="InterPro" id="IPR036864">
    <property type="entry name" value="Zn2-C6_fun-type_DNA-bd_sf"/>
</dbReference>
<dbReference type="GO" id="GO:0043565">
    <property type="term" value="F:sequence-specific DNA binding"/>
    <property type="evidence" value="ECO:0007669"/>
    <property type="project" value="TreeGrafter"/>
</dbReference>
<evidence type="ECO:0000259" key="9">
    <source>
        <dbReference type="PROSITE" id="PS50048"/>
    </source>
</evidence>
<dbReference type="PANTHER" id="PTHR47782:SF12">
    <property type="entry name" value="ZN(II)2CYS6 TRANSCRIPTION FACTOR (EUROFUNG)"/>
    <property type="match status" value="1"/>
</dbReference>
<evidence type="ECO:0000256" key="6">
    <source>
        <dbReference type="ARBA" id="ARBA00023163"/>
    </source>
</evidence>
<dbReference type="GO" id="GO:0000981">
    <property type="term" value="F:DNA-binding transcription factor activity, RNA polymerase II-specific"/>
    <property type="evidence" value="ECO:0007669"/>
    <property type="project" value="InterPro"/>
</dbReference>
<dbReference type="GO" id="GO:0045944">
    <property type="term" value="P:positive regulation of transcription by RNA polymerase II"/>
    <property type="evidence" value="ECO:0007669"/>
    <property type="project" value="TreeGrafter"/>
</dbReference>
<feature type="region of interest" description="Disordered" evidence="8">
    <location>
        <begin position="1"/>
        <end position="24"/>
    </location>
</feature>
<evidence type="ECO:0000256" key="2">
    <source>
        <dbReference type="ARBA" id="ARBA00022723"/>
    </source>
</evidence>
<dbReference type="HOGENOM" id="CLU_004038_0_0_1"/>
<feature type="compositionally biased region" description="Polar residues" evidence="8">
    <location>
        <begin position="641"/>
        <end position="651"/>
    </location>
</feature>
<dbReference type="InterPro" id="IPR007219">
    <property type="entry name" value="XnlR_reg_dom"/>
</dbReference>
<evidence type="ECO:0000256" key="8">
    <source>
        <dbReference type="SAM" id="MobiDB-lite"/>
    </source>
</evidence>
<evidence type="ECO:0000256" key="7">
    <source>
        <dbReference type="ARBA" id="ARBA00023242"/>
    </source>
</evidence>
<dbReference type="PROSITE" id="PS50048">
    <property type="entry name" value="ZN2_CY6_FUNGAL_2"/>
    <property type="match status" value="1"/>
</dbReference>
<keyword evidence="6" id="KW-0804">Transcription</keyword>
<evidence type="ECO:0000256" key="5">
    <source>
        <dbReference type="ARBA" id="ARBA00023125"/>
    </source>
</evidence>
<proteinExistence type="predicted"/>
<dbReference type="InterPro" id="IPR052202">
    <property type="entry name" value="Yeast_MetPath_Reg"/>
</dbReference>
<dbReference type="RefSeq" id="XP_022460309.1">
    <property type="nucleotide sequence ID" value="XM_022601022.1"/>
</dbReference>
<dbReference type="SUPFAM" id="SSF57701">
    <property type="entry name" value="Zn2/Cys6 DNA-binding domain"/>
    <property type="match status" value="1"/>
</dbReference>
<feature type="region of interest" description="Disordered" evidence="8">
    <location>
        <begin position="711"/>
        <end position="735"/>
    </location>
</feature>
<evidence type="ECO:0000313" key="11">
    <source>
        <dbReference type="Proteomes" id="UP000019384"/>
    </source>
</evidence>
<dbReference type="GO" id="GO:0008270">
    <property type="term" value="F:zinc ion binding"/>
    <property type="evidence" value="ECO:0007669"/>
    <property type="project" value="InterPro"/>
</dbReference>
<dbReference type="SMART" id="SM00066">
    <property type="entry name" value="GAL4"/>
    <property type="match status" value="1"/>
</dbReference>
<keyword evidence="4" id="KW-0805">Transcription regulation</keyword>
<sequence>MALRQGTSPPLDTPSGSRDCDKKGRSTSCYFCQKRKQKCDHQLPSCSTCLKAGVKCEQPEKYGMTSNSNVLMLEKKICHLQKLLEQKASMGVPLPKYTMVPVTCPHSAASPPIDGLHVDEKDYRRSILGNYQLQDFLEVPPINNIDPKTAKQLLEIYFALFQYKFPLLVERDVLEFHRAYFANEIDNYDDFHFSCARMWLIFSISALLHMTTGKYKGPSPAGFFSTALRHASKLRNITPLQKVEILILLVFYLIRTDKDSFFLFDVVSEAMRQCKALALHRRQGYENMDPDLRDRRMRCFWCTYLLEKAIASSVGKPYVLLESQMDQDIPMFDHEPSKANSTKSGTIFVNEAIKIRRIEAKFVEELDLNNPESNATKHQLPKVRCYFADLENWRQECQGFGTKGIENETLSVYYCRSIRTLIQPFLELLDPEDRLFKECQAAAGQICQSLKSFHQRTVTGHSIVHIHTMFVAGVTLIYCLWLTRNVDDHRRRQLGDDSKHTRPTVSEALFRGLDDLRSCSVCLYVMAERTSYAISFRDTFDDLLHATMANLILRCGPDSSEIIYNSSPGLPPAVVRKPLTNYALNIKLNMRTTEAEKKEEEDLRKKQGQLKKLSIPKGLNHLLAHPPPFGPDDDLKERAKSTSQLRSTLPETRQEPRPVAQQTAHQPAHQPAPFSAEVLLQPELPSTATSTANHSPSVPLTSYSYSTPGIEDSWSPESSFGARPTQNHRVSGANTFKKRKLSDSSLERIQDVGFQNNQVDLSSLVGRTHEMINNISTWTGESGQQFPNIVNNLAPIELPEMRKANLELMVPFTDVQTEDFWSGWEDFGFLP</sequence>
<organism evidence="10 11">
    <name type="scientific">Kuraishia capsulata CBS 1993</name>
    <dbReference type="NCBI Taxonomy" id="1382522"/>
    <lineage>
        <taxon>Eukaryota</taxon>
        <taxon>Fungi</taxon>
        <taxon>Dikarya</taxon>
        <taxon>Ascomycota</taxon>
        <taxon>Saccharomycotina</taxon>
        <taxon>Pichiomycetes</taxon>
        <taxon>Pichiales</taxon>
        <taxon>Pichiaceae</taxon>
        <taxon>Kuraishia</taxon>
    </lineage>
</organism>
<dbReference type="GO" id="GO:0006351">
    <property type="term" value="P:DNA-templated transcription"/>
    <property type="evidence" value="ECO:0007669"/>
    <property type="project" value="InterPro"/>
</dbReference>
<feature type="compositionally biased region" description="Polar residues" evidence="8">
    <location>
        <begin position="1"/>
        <end position="16"/>
    </location>
</feature>
<dbReference type="GO" id="GO:0005634">
    <property type="term" value="C:nucleus"/>
    <property type="evidence" value="ECO:0007669"/>
    <property type="project" value="UniProtKB-SubCell"/>
</dbReference>
<evidence type="ECO:0000256" key="3">
    <source>
        <dbReference type="ARBA" id="ARBA00022833"/>
    </source>
</evidence>
<dbReference type="Gene3D" id="4.10.240.10">
    <property type="entry name" value="Zn(2)-C6 fungal-type DNA-binding domain"/>
    <property type="match status" value="1"/>
</dbReference>
<dbReference type="Pfam" id="PF04082">
    <property type="entry name" value="Fungal_trans"/>
    <property type="match status" value="1"/>
</dbReference>
<evidence type="ECO:0000256" key="4">
    <source>
        <dbReference type="ARBA" id="ARBA00023015"/>
    </source>
</evidence>
<dbReference type="EMBL" id="HG793129">
    <property type="protein sequence ID" value="CDK28319.1"/>
    <property type="molecule type" value="Genomic_DNA"/>
</dbReference>
<evidence type="ECO:0000313" key="10">
    <source>
        <dbReference type="EMBL" id="CDK28319.1"/>
    </source>
</evidence>
<dbReference type="Proteomes" id="UP000019384">
    <property type="component" value="Unassembled WGS sequence"/>
</dbReference>
<dbReference type="Pfam" id="PF00172">
    <property type="entry name" value="Zn_clus"/>
    <property type="match status" value="1"/>
</dbReference>
<keyword evidence="2" id="KW-0479">Metal-binding</keyword>
<keyword evidence="3" id="KW-0862">Zinc</keyword>
<dbReference type="SMART" id="SM00906">
    <property type="entry name" value="Fungal_trans"/>
    <property type="match status" value="1"/>
</dbReference>
<accession>W6MNS2</accession>
<name>W6MNS2_9ASCO</name>
<gene>
    <name evidence="10" type="ORF">KUCA_T00004301001</name>
</gene>
<keyword evidence="11" id="KW-1185">Reference proteome</keyword>
<reference evidence="10" key="2">
    <citation type="submission" date="2014-02" db="EMBL/GenBank/DDBJ databases">
        <title>Complete DNA sequence of /Kuraishia capsulata/ illustrates novel genomic features among budding yeasts (/Saccharomycotina/).</title>
        <authorList>
            <person name="Morales L."/>
            <person name="Noel B."/>
            <person name="Porcel B."/>
            <person name="Marcet-Houben M."/>
            <person name="Hullo M-F."/>
            <person name="Sacerdot C."/>
            <person name="Tekaia F."/>
            <person name="Leh-Louis V."/>
            <person name="Despons L."/>
            <person name="Khanna V."/>
            <person name="Aury J-M."/>
            <person name="Barbe V."/>
            <person name="Couloux A."/>
            <person name="Labadie K."/>
            <person name="Pelletier E."/>
            <person name="Souciet J-L."/>
            <person name="Boekhout T."/>
            <person name="Gabaldon T."/>
            <person name="Wincker P."/>
            <person name="Dujon B."/>
        </authorList>
    </citation>
    <scope>NUCLEOTIDE SEQUENCE</scope>
    <source>
        <strain evidence="10">CBS 1993</strain>
    </source>
</reference>
<dbReference type="STRING" id="1382522.W6MNS2"/>
<evidence type="ECO:0000256" key="1">
    <source>
        <dbReference type="ARBA" id="ARBA00004123"/>
    </source>
</evidence>
<reference evidence="10" key="1">
    <citation type="submission" date="2013-12" db="EMBL/GenBank/DDBJ databases">
        <authorList>
            <person name="Genoscope - CEA"/>
        </authorList>
    </citation>
    <scope>NUCLEOTIDE SEQUENCE</scope>
    <source>
        <strain evidence="10">CBS 1993</strain>
    </source>
</reference>
<dbReference type="InterPro" id="IPR001138">
    <property type="entry name" value="Zn2Cys6_DnaBD"/>
</dbReference>
<dbReference type="OrthoDB" id="2399539at2759"/>
<dbReference type="CDD" id="cd12148">
    <property type="entry name" value="fungal_TF_MHR"/>
    <property type="match status" value="1"/>
</dbReference>
<dbReference type="GeneID" id="34521697"/>
<comment type="subcellular location">
    <subcellularLocation>
        <location evidence="1">Nucleus</location>
    </subcellularLocation>
</comment>
<feature type="domain" description="Zn(2)-C6 fungal-type" evidence="9">
    <location>
        <begin position="28"/>
        <end position="56"/>
    </location>
</feature>
<keyword evidence="7" id="KW-0539">Nucleus</keyword>
<feature type="compositionally biased region" description="Polar residues" evidence="8">
    <location>
        <begin position="724"/>
        <end position="734"/>
    </location>
</feature>
<protein>
    <recommendedName>
        <fullName evidence="9">Zn(2)-C6 fungal-type domain-containing protein</fullName>
    </recommendedName>
</protein>
<dbReference type="AlphaFoldDB" id="W6MNS2"/>
<dbReference type="PANTHER" id="PTHR47782">
    <property type="entry name" value="ZN(II)2CYS6 TRANSCRIPTION FACTOR (EUROFUNG)-RELATED"/>
    <property type="match status" value="1"/>
</dbReference>
<keyword evidence="5" id="KW-0238">DNA-binding</keyword>
<feature type="compositionally biased region" description="Low complexity" evidence="8">
    <location>
        <begin position="658"/>
        <end position="671"/>
    </location>
</feature>